<protein>
    <submittedName>
        <fullName evidence="2">DUF1304 domain-containing protein</fullName>
    </submittedName>
</protein>
<proteinExistence type="predicted"/>
<evidence type="ECO:0000313" key="2">
    <source>
        <dbReference type="EMBL" id="MDO7906710.1"/>
    </source>
</evidence>
<dbReference type="Pfam" id="PF06993">
    <property type="entry name" value="DUF1304"/>
    <property type="match status" value="1"/>
</dbReference>
<gene>
    <name evidence="2" type="ORF">Q5741_09775</name>
</gene>
<dbReference type="PANTHER" id="PTHR38446">
    <property type="entry name" value="BLL0914 PROTEIN"/>
    <property type="match status" value="1"/>
</dbReference>
<accession>A0ABT9CBR6</accession>
<sequence>MLSAVFVGLVAVEHIYIMILEMFLWDSPRGMKTFGLTKQQAESTRSMAANQGLYNGFLAAGLIWGLFYPDATIGWQIQMFFVGCVVVAALFGGATAKRSIWLTQGAPALIALLLLLFL</sequence>
<feature type="transmembrane region" description="Helical" evidence="1">
    <location>
        <begin position="73"/>
        <end position="92"/>
    </location>
</feature>
<organism evidence="2 3">
    <name type="scientific">Paenibacillus lacisoli</name>
    <dbReference type="NCBI Taxonomy" id="3064525"/>
    <lineage>
        <taxon>Bacteria</taxon>
        <taxon>Bacillati</taxon>
        <taxon>Bacillota</taxon>
        <taxon>Bacilli</taxon>
        <taxon>Bacillales</taxon>
        <taxon>Paenibacillaceae</taxon>
        <taxon>Paenibacillus</taxon>
    </lineage>
</organism>
<dbReference type="InterPro" id="IPR009732">
    <property type="entry name" value="DUF1304"/>
</dbReference>
<dbReference type="RefSeq" id="WP_305023910.1">
    <property type="nucleotide sequence ID" value="NZ_JAUQTB010000004.1"/>
</dbReference>
<keyword evidence="1" id="KW-1133">Transmembrane helix</keyword>
<dbReference type="EMBL" id="JAUQTB010000004">
    <property type="protein sequence ID" value="MDO7906710.1"/>
    <property type="molecule type" value="Genomic_DNA"/>
</dbReference>
<keyword evidence="3" id="KW-1185">Reference proteome</keyword>
<reference evidence="2 3" key="1">
    <citation type="submission" date="2023-07" db="EMBL/GenBank/DDBJ databases">
        <title>Paenibacillus sp. JX-17 nov. isolated from soil.</title>
        <authorList>
            <person name="Wan Y."/>
            <person name="Liu B."/>
        </authorList>
    </citation>
    <scope>NUCLEOTIDE SEQUENCE [LARGE SCALE GENOMIC DNA]</scope>
    <source>
        <strain evidence="2 3">JX-17</strain>
    </source>
</reference>
<dbReference type="PANTHER" id="PTHR38446:SF1">
    <property type="entry name" value="BLL0914 PROTEIN"/>
    <property type="match status" value="1"/>
</dbReference>
<dbReference type="Proteomes" id="UP001240171">
    <property type="component" value="Unassembled WGS sequence"/>
</dbReference>
<keyword evidence="1" id="KW-0812">Transmembrane</keyword>
<feature type="transmembrane region" description="Helical" evidence="1">
    <location>
        <begin position="99"/>
        <end position="117"/>
    </location>
</feature>
<feature type="transmembrane region" description="Helical" evidence="1">
    <location>
        <begin position="6"/>
        <end position="25"/>
    </location>
</feature>
<evidence type="ECO:0000313" key="3">
    <source>
        <dbReference type="Proteomes" id="UP001240171"/>
    </source>
</evidence>
<name>A0ABT9CBR6_9BACL</name>
<feature type="transmembrane region" description="Helical" evidence="1">
    <location>
        <begin position="46"/>
        <end position="67"/>
    </location>
</feature>
<evidence type="ECO:0000256" key="1">
    <source>
        <dbReference type="SAM" id="Phobius"/>
    </source>
</evidence>
<comment type="caution">
    <text evidence="2">The sequence shown here is derived from an EMBL/GenBank/DDBJ whole genome shotgun (WGS) entry which is preliminary data.</text>
</comment>
<keyword evidence="1" id="KW-0472">Membrane</keyword>